<reference evidence="2 3" key="1">
    <citation type="submission" date="2014-04" db="EMBL/GenBank/DDBJ databases">
        <authorList>
            <consortium name="DOE Joint Genome Institute"/>
            <person name="Kuo A."/>
            <person name="Martino E."/>
            <person name="Perotto S."/>
            <person name="Kohler A."/>
            <person name="Nagy L.G."/>
            <person name="Floudas D."/>
            <person name="Copeland A."/>
            <person name="Barry K.W."/>
            <person name="Cichocki N."/>
            <person name="Veneault-Fourrey C."/>
            <person name="LaButti K."/>
            <person name="Lindquist E.A."/>
            <person name="Lipzen A."/>
            <person name="Lundell T."/>
            <person name="Morin E."/>
            <person name="Murat C."/>
            <person name="Sun H."/>
            <person name="Tunlid A."/>
            <person name="Henrissat B."/>
            <person name="Grigoriev I.V."/>
            <person name="Hibbett D.S."/>
            <person name="Martin F."/>
            <person name="Nordberg H.P."/>
            <person name="Cantor M.N."/>
            <person name="Hua S.X."/>
        </authorList>
    </citation>
    <scope>NUCLEOTIDE SEQUENCE [LARGE SCALE GENOMIC DNA]</scope>
    <source>
        <strain evidence="2 3">Zn</strain>
    </source>
</reference>
<accession>A0A0C3CV30</accession>
<evidence type="ECO:0000313" key="3">
    <source>
        <dbReference type="Proteomes" id="UP000054321"/>
    </source>
</evidence>
<dbReference type="InParanoid" id="A0A0C3CV30"/>
<dbReference type="Pfam" id="PF14832">
    <property type="entry name" value="Tautomerase_3"/>
    <property type="match status" value="1"/>
</dbReference>
<dbReference type="HOGENOM" id="CLU_113367_0_0_1"/>
<feature type="domain" description="Tautomerase cis-CaaD-like" evidence="1">
    <location>
        <begin position="1"/>
        <end position="136"/>
    </location>
</feature>
<dbReference type="InterPro" id="IPR014347">
    <property type="entry name" value="Tautomerase/MIF_sf"/>
</dbReference>
<dbReference type="AlphaFoldDB" id="A0A0C3CV30"/>
<dbReference type="EMBL" id="KN832874">
    <property type="protein sequence ID" value="KIN02854.1"/>
    <property type="molecule type" value="Genomic_DNA"/>
</dbReference>
<evidence type="ECO:0000313" key="2">
    <source>
        <dbReference type="EMBL" id="KIN02854.1"/>
    </source>
</evidence>
<evidence type="ECO:0000259" key="1">
    <source>
        <dbReference type="Pfam" id="PF14832"/>
    </source>
</evidence>
<gene>
    <name evidence="2" type="ORF">OIDMADRAFT_119285</name>
</gene>
<keyword evidence="3" id="KW-1185">Reference proteome</keyword>
<proteinExistence type="predicted"/>
<organism evidence="2 3">
    <name type="scientific">Oidiodendron maius (strain Zn)</name>
    <dbReference type="NCBI Taxonomy" id="913774"/>
    <lineage>
        <taxon>Eukaryota</taxon>
        <taxon>Fungi</taxon>
        <taxon>Dikarya</taxon>
        <taxon>Ascomycota</taxon>
        <taxon>Pezizomycotina</taxon>
        <taxon>Leotiomycetes</taxon>
        <taxon>Leotiomycetes incertae sedis</taxon>
        <taxon>Myxotrichaceae</taxon>
        <taxon>Oidiodendron</taxon>
    </lineage>
</organism>
<name>A0A0C3CV30_OIDMZ</name>
<dbReference type="Gene3D" id="3.30.429.10">
    <property type="entry name" value="Macrophage Migration Inhibitory Factor"/>
    <property type="match status" value="1"/>
</dbReference>
<dbReference type="InterPro" id="IPR028116">
    <property type="entry name" value="Cis-CaaD-like"/>
</dbReference>
<reference evidence="3" key="2">
    <citation type="submission" date="2015-01" db="EMBL/GenBank/DDBJ databases">
        <title>Evolutionary Origins and Diversification of the Mycorrhizal Mutualists.</title>
        <authorList>
            <consortium name="DOE Joint Genome Institute"/>
            <consortium name="Mycorrhizal Genomics Consortium"/>
            <person name="Kohler A."/>
            <person name="Kuo A."/>
            <person name="Nagy L.G."/>
            <person name="Floudas D."/>
            <person name="Copeland A."/>
            <person name="Barry K.W."/>
            <person name="Cichocki N."/>
            <person name="Veneault-Fourrey C."/>
            <person name="LaButti K."/>
            <person name="Lindquist E.A."/>
            <person name="Lipzen A."/>
            <person name="Lundell T."/>
            <person name="Morin E."/>
            <person name="Murat C."/>
            <person name="Riley R."/>
            <person name="Ohm R."/>
            <person name="Sun H."/>
            <person name="Tunlid A."/>
            <person name="Henrissat B."/>
            <person name="Grigoriev I.V."/>
            <person name="Hibbett D.S."/>
            <person name="Martin F."/>
        </authorList>
    </citation>
    <scope>NUCLEOTIDE SEQUENCE [LARGE SCALE GENOMIC DNA]</scope>
    <source>
        <strain evidence="3">Zn</strain>
    </source>
</reference>
<protein>
    <recommendedName>
        <fullName evidence="1">Tautomerase cis-CaaD-like domain-containing protein</fullName>
    </recommendedName>
</protein>
<sequence>MPLIRLFISPHVLSASEKKELAQSFTGIYINSKLPAFYVNVIFVEVEENSFYIGGEARANFVRIAIEHIALDFPDSGRELAYMKALDDIIVPLFTAKGLDWEYHISQTPRELWKVQSLVPPPHMSEPHQRWFAENRATRWED</sequence>
<dbReference type="OrthoDB" id="2129288at2759"/>
<dbReference type="Proteomes" id="UP000054321">
    <property type="component" value="Unassembled WGS sequence"/>
</dbReference>